<gene>
    <name evidence="2" type="ORF">WMO44_09560</name>
</gene>
<feature type="domain" description="DUF551" evidence="1">
    <location>
        <begin position="87"/>
        <end position="134"/>
    </location>
</feature>
<proteinExistence type="predicted"/>
<accession>A0ABV1AZQ8</accession>
<dbReference type="InterPro" id="IPR007539">
    <property type="entry name" value="DUF551"/>
</dbReference>
<protein>
    <submittedName>
        <fullName evidence="2">DUF551 domain-containing protein</fullName>
    </submittedName>
</protein>
<evidence type="ECO:0000313" key="2">
    <source>
        <dbReference type="EMBL" id="MEQ2362384.1"/>
    </source>
</evidence>
<keyword evidence="3" id="KW-1185">Reference proteome</keyword>
<dbReference type="EMBL" id="JBBMEO010000014">
    <property type="protein sequence ID" value="MEQ2362384.1"/>
    <property type="molecule type" value="Genomic_DNA"/>
</dbReference>
<dbReference type="Pfam" id="PF04448">
    <property type="entry name" value="DUF551"/>
    <property type="match status" value="1"/>
</dbReference>
<evidence type="ECO:0000259" key="1">
    <source>
        <dbReference type="Pfam" id="PF04448"/>
    </source>
</evidence>
<evidence type="ECO:0000313" key="3">
    <source>
        <dbReference type="Proteomes" id="UP001457197"/>
    </source>
</evidence>
<comment type="caution">
    <text evidence="2">The sequence shown here is derived from an EMBL/GenBank/DDBJ whole genome shotgun (WGS) entry which is preliminary data.</text>
</comment>
<reference evidence="2 3" key="1">
    <citation type="submission" date="2024-03" db="EMBL/GenBank/DDBJ databases">
        <title>Human intestinal bacterial collection.</title>
        <authorList>
            <person name="Pauvert C."/>
            <person name="Hitch T.C.A."/>
            <person name="Clavel T."/>
        </authorList>
    </citation>
    <scope>NUCLEOTIDE SEQUENCE [LARGE SCALE GENOMIC DNA]</scope>
    <source>
        <strain evidence="2 3">CLA-AA-H175</strain>
    </source>
</reference>
<organism evidence="2 3">
    <name type="scientific">Faecalibacterium tardum</name>
    <dbReference type="NCBI Taxonomy" id="3133156"/>
    <lineage>
        <taxon>Bacteria</taxon>
        <taxon>Bacillati</taxon>
        <taxon>Bacillota</taxon>
        <taxon>Clostridia</taxon>
        <taxon>Eubacteriales</taxon>
        <taxon>Oscillospiraceae</taxon>
        <taxon>Faecalibacterium</taxon>
    </lineage>
</organism>
<dbReference type="RefSeq" id="WP_349152426.1">
    <property type="nucleotide sequence ID" value="NZ_JBBMEO010000014.1"/>
</dbReference>
<dbReference type="Proteomes" id="UP001457197">
    <property type="component" value="Unassembled WGS sequence"/>
</dbReference>
<sequence>MKQRMINSIDFALQLRTMKSCLLGAPGCGKDRAKIVEMVEKMLSVAPTVEPESNLWWRDVKVELPPRHHTPCPRGNNPEYAEVSDTVWLYYEDGNQTEGTLEGNSWFDDLGRCVSENPAGCRVSHWMPLPEPPKGTDEK</sequence>
<name>A0ABV1AZQ8_9FIRM</name>